<organism evidence="2 3">
    <name type="scientific">Streptomyces turgidiscabies (strain Car8)</name>
    <dbReference type="NCBI Taxonomy" id="698760"/>
    <lineage>
        <taxon>Bacteria</taxon>
        <taxon>Bacillati</taxon>
        <taxon>Actinomycetota</taxon>
        <taxon>Actinomycetes</taxon>
        <taxon>Kitasatosporales</taxon>
        <taxon>Streptomycetaceae</taxon>
        <taxon>Streptomyces</taxon>
    </lineage>
</organism>
<sequence>QRFGKRIRPALTPPKTQDSCADTQSLSLVERRAQFLPWCHPTGTLQEAEEPLCARKPCAAPPALSRL</sequence>
<accession>L7FKR3</accession>
<keyword evidence="3" id="KW-1185">Reference proteome</keyword>
<name>L7FKR3_STRT8</name>
<gene>
    <name evidence="2" type="ORF">STRTUCAR8_01142</name>
</gene>
<proteinExistence type="predicted"/>
<comment type="caution">
    <text evidence="2">The sequence shown here is derived from an EMBL/GenBank/DDBJ whole genome shotgun (WGS) entry which is preliminary data.</text>
</comment>
<dbReference type="EMBL" id="AEJB01000011">
    <property type="protein sequence ID" value="ELP71260.1"/>
    <property type="molecule type" value="Genomic_DNA"/>
</dbReference>
<feature type="region of interest" description="Disordered" evidence="1">
    <location>
        <begin position="1"/>
        <end position="22"/>
    </location>
</feature>
<dbReference type="Proteomes" id="UP000010931">
    <property type="component" value="Unassembled WGS sequence"/>
</dbReference>
<reference evidence="2 3" key="1">
    <citation type="journal article" date="2011" name="Plasmid">
        <title>Streptomyces turgidiscabies Car8 contains a modular pathogenicity island that shares virulence genes with other actinobacterial plant pathogens.</title>
        <authorList>
            <person name="Huguet-Tapia J.C."/>
            <person name="Badger J.H."/>
            <person name="Loria R."/>
            <person name="Pettis G.S."/>
        </authorList>
    </citation>
    <scope>NUCLEOTIDE SEQUENCE [LARGE SCALE GENOMIC DNA]</scope>
    <source>
        <strain evidence="2 3">Car8</strain>
    </source>
</reference>
<protein>
    <submittedName>
        <fullName evidence="2">Uncharacterized protein</fullName>
    </submittedName>
</protein>
<feature type="non-terminal residue" evidence="2">
    <location>
        <position position="1"/>
    </location>
</feature>
<dbReference type="AlphaFoldDB" id="L7FKR3"/>
<evidence type="ECO:0000313" key="3">
    <source>
        <dbReference type="Proteomes" id="UP000010931"/>
    </source>
</evidence>
<evidence type="ECO:0000313" key="2">
    <source>
        <dbReference type="EMBL" id="ELP71260.1"/>
    </source>
</evidence>
<evidence type="ECO:0000256" key="1">
    <source>
        <dbReference type="SAM" id="MobiDB-lite"/>
    </source>
</evidence>